<dbReference type="GO" id="GO:0005975">
    <property type="term" value="P:carbohydrate metabolic process"/>
    <property type="evidence" value="ECO:0007669"/>
    <property type="project" value="InterPro"/>
</dbReference>
<gene>
    <name evidence="3" type="ORF">SAMN04487948_11840</name>
</gene>
<name>A0A1H8VPB1_9EURY</name>
<organism evidence="3 4">
    <name type="scientific">Halogranum amylolyticum</name>
    <dbReference type="NCBI Taxonomy" id="660520"/>
    <lineage>
        <taxon>Archaea</taxon>
        <taxon>Methanobacteriati</taxon>
        <taxon>Methanobacteriota</taxon>
        <taxon>Stenosarchaea group</taxon>
        <taxon>Halobacteria</taxon>
        <taxon>Halobacteriales</taxon>
        <taxon>Haloferacaceae</taxon>
    </lineage>
</organism>
<dbReference type="EMBL" id="FODV01000018">
    <property type="protein sequence ID" value="SEP17037.1"/>
    <property type="molecule type" value="Genomic_DNA"/>
</dbReference>
<reference evidence="4" key="1">
    <citation type="submission" date="2016-10" db="EMBL/GenBank/DDBJ databases">
        <authorList>
            <person name="Varghese N."/>
            <person name="Submissions S."/>
        </authorList>
    </citation>
    <scope>NUCLEOTIDE SEQUENCE [LARGE SCALE GENOMIC DNA]</scope>
    <source>
        <strain evidence="4">CGMCC 1.10121</strain>
    </source>
</reference>
<dbReference type="SUPFAM" id="SSF48208">
    <property type="entry name" value="Six-hairpin glycosidases"/>
    <property type="match status" value="1"/>
</dbReference>
<dbReference type="Pfam" id="PF07221">
    <property type="entry name" value="GlcNAc_2-epim"/>
    <property type="match status" value="1"/>
</dbReference>
<keyword evidence="4" id="KW-1185">Reference proteome</keyword>
<sequence>MMIENHLYRDERWLQQHVRSLLNFYYPDCIDHRFGGYISQLSDVDGHVYDGKNKMVVSTARFVYNFSVGKMLGGPDWCHSAAHHGVDFLLEAHKQDDGGYPWLLSGRDVTDAQRTCYGHAFVLFALSTAAKANIPRAADHIDETFELINEHFWEDEHGLCKGKLDAEWNEIEQYRGQNANMHMCEAMISAYEATGEEMYLDHAYTIAERLALDLADKGDGLLWEHYTTNWEHDWEYNRDQPTHLFRPWGYQPGHLMEWTKLLLHLAEYLDEQWLVDRARHFFDAAVEYGWDDNNGGFVYNFDRDGEPIASEKYYWKLAEGFAAAARLAEATDDSTYWEWYDRIWDYAWENMVNQKYGNWYFKLTPDNQIHDDIDSTPEVKTGYHSLGACYDVLQMTAQDL</sequence>
<evidence type="ECO:0000313" key="3">
    <source>
        <dbReference type="EMBL" id="SEP17037.1"/>
    </source>
</evidence>
<dbReference type="InterPro" id="IPR012341">
    <property type="entry name" value="6hp_glycosidase-like_sf"/>
</dbReference>
<dbReference type="InterPro" id="IPR010819">
    <property type="entry name" value="AGE/CE"/>
</dbReference>
<dbReference type="AlphaFoldDB" id="A0A1H8VPB1"/>
<keyword evidence="2" id="KW-0413">Isomerase</keyword>
<dbReference type="InterPro" id="IPR008928">
    <property type="entry name" value="6-hairpin_glycosidase_sf"/>
</dbReference>
<evidence type="ECO:0000256" key="2">
    <source>
        <dbReference type="ARBA" id="ARBA00023235"/>
    </source>
</evidence>
<protein>
    <submittedName>
        <fullName evidence="3">Mannose or cellobiose epimerase, N-acyl-D-glucosamine 2-epimerase family</fullName>
    </submittedName>
</protein>
<dbReference type="Gene3D" id="1.50.10.10">
    <property type="match status" value="1"/>
</dbReference>
<dbReference type="GO" id="GO:0016853">
    <property type="term" value="F:isomerase activity"/>
    <property type="evidence" value="ECO:0007669"/>
    <property type="project" value="UniProtKB-KW"/>
</dbReference>
<evidence type="ECO:0000313" key="4">
    <source>
        <dbReference type="Proteomes" id="UP000199126"/>
    </source>
</evidence>
<accession>A0A1H8VPB1</accession>
<proteinExistence type="inferred from homology"/>
<evidence type="ECO:0000256" key="1">
    <source>
        <dbReference type="ARBA" id="ARBA00008558"/>
    </source>
</evidence>
<dbReference type="Proteomes" id="UP000199126">
    <property type="component" value="Unassembled WGS sequence"/>
</dbReference>
<comment type="similarity">
    <text evidence="1">Belongs to the N-acylglucosamine 2-epimerase family.</text>
</comment>
<dbReference type="PANTHER" id="PTHR15108">
    <property type="entry name" value="N-ACYLGLUCOSAMINE-2-EPIMERASE"/>
    <property type="match status" value="1"/>
</dbReference>